<gene>
    <name evidence="1" type="ORF">IPOD504_LOCUS13091</name>
</gene>
<evidence type="ECO:0000313" key="2">
    <source>
        <dbReference type="Proteomes" id="UP000837857"/>
    </source>
</evidence>
<name>A0ABN8IVN4_9NEOP</name>
<organism evidence="1 2">
    <name type="scientific">Iphiclides podalirius</name>
    <name type="common">scarce swallowtail</name>
    <dbReference type="NCBI Taxonomy" id="110791"/>
    <lineage>
        <taxon>Eukaryota</taxon>
        <taxon>Metazoa</taxon>
        <taxon>Ecdysozoa</taxon>
        <taxon>Arthropoda</taxon>
        <taxon>Hexapoda</taxon>
        <taxon>Insecta</taxon>
        <taxon>Pterygota</taxon>
        <taxon>Neoptera</taxon>
        <taxon>Endopterygota</taxon>
        <taxon>Lepidoptera</taxon>
        <taxon>Glossata</taxon>
        <taxon>Ditrysia</taxon>
        <taxon>Papilionoidea</taxon>
        <taxon>Papilionidae</taxon>
        <taxon>Papilioninae</taxon>
        <taxon>Iphiclides</taxon>
    </lineage>
</organism>
<reference evidence="1" key="1">
    <citation type="submission" date="2022-03" db="EMBL/GenBank/DDBJ databases">
        <authorList>
            <person name="Martin H S."/>
        </authorList>
    </citation>
    <scope>NUCLEOTIDE SEQUENCE</scope>
</reference>
<evidence type="ECO:0000313" key="1">
    <source>
        <dbReference type="EMBL" id="CAH2065217.1"/>
    </source>
</evidence>
<sequence>MNQRSFRKLPSWQTDVLQEDVSTKFLLKYFEFNFDAAADARNTLFCNGCYTLQVQMPEKKKAVGADTGRMVGFGVIPVGRFRS</sequence>
<proteinExistence type="predicted"/>
<keyword evidence="2" id="KW-1185">Reference proteome</keyword>
<protein>
    <submittedName>
        <fullName evidence="1">Uncharacterized protein</fullName>
    </submittedName>
</protein>
<dbReference type="Proteomes" id="UP000837857">
    <property type="component" value="Chromosome 30"/>
</dbReference>
<accession>A0ABN8IVN4</accession>
<dbReference type="EMBL" id="OW152842">
    <property type="protein sequence ID" value="CAH2065217.1"/>
    <property type="molecule type" value="Genomic_DNA"/>
</dbReference>
<feature type="non-terminal residue" evidence="1">
    <location>
        <position position="83"/>
    </location>
</feature>